<proteinExistence type="predicted"/>
<feature type="region of interest" description="Disordered" evidence="1">
    <location>
        <begin position="1"/>
        <end position="32"/>
    </location>
</feature>
<dbReference type="EMBL" id="JAGMWT010000007">
    <property type="protein sequence ID" value="KAH7125653.1"/>
    <property type="molecule type" value="Genomic_DNA"/>
</dbReference>
<dbReference type="AlphaFoldDB" id="A0A9P9DUJ2"/>
<keyword evidence="3" id="KW-1185">Reference proteome</keyword>
<feature type="compositionally biased region" description="Polar residues" evidence="1">
    <location>
        <begin position="22"/>
        <end position="32"/>
    </location>
</feature>
<dbReference type="Proteomes" id="UP000700596">
    <property type="component" value="Unassembled WGS sequence"/>
</dbReference>
<evidence type="ECO:0000313" key="2">
    <source>
        <dbReference type="EMBL" id="KAH7125653.1"/>
    </source>
</evidence>
<accession>A0A9P9DUJ2</accession>
<protein>
    <submittedName>
        <fullName evidence="2">Uncharacterized protein</fullName>
    </submittedName>
</protein>
<evidence type="ECO:0000313" key="3">
    <source>
        <dbReference type="Proteomes" id="UP000700596"/>
    </source>
</evidence>
<evidence type="ECO:0000256" key="1">
    <source>
        <dbReference type="SAM" id="MobiDB-lite"/>
    </source>
</evidence>
<reference evidence="2" key="1">
    <citation type="journal article" date="2021" name="Nat. Commun.">
        <title>Genetic determinants of endophytism in the Arabidopsis root mycobiome.</title>
        <authorList>
            <person name="Mesny F."/>
            <person name="Miyauchi S."/>
            <person name="Thiergart T."/>
            <person name="Pickel B."/>
            <person name="Atanasova L."/>
            <person name="Karlsson M."/>
            <person name="Huettel B."/>
            <person name="Barry K.W."/>
            <person name="Haridas S."/>
            <person name="Chen C."/>
            <person name="Bauer D."/>
            <person name="Andreopoulos W."/>
            <person name="Pangilinan J."/>
            <person name="LaButti K."/>
            <person name="Riley R."/>
            <person name="Lipzen A."/>
            <person name="Clum A."/>
            <person name="Drula E."/>
            <person name="Henrissat B."/>
            <person name="Kohler A."/>
            <person name="Grigoriev I.V."/>
            <person name="Martin F.M."/>
            <person name="Hacquard S."/>
        </authorList>
    </citation>
    <scope>NUCLEOTIDE SEQUENCE</scope>
    <source>
        <strain evidence="2">MPI-CAGE-CH-0243</strain>
    </source>
</reference>
<gene>
    <name evidence="2" type="ORF">B0J11DRAFT_506480</name>
</gene>
<sequence length="277" mass="30862">MGEAQETNKYVHGNEDAIVSEHSPSPSEHNASLTRSICATPFTTFIAYAEQTAPTPTTRQQHRQMWRDLASPQIDHRSSNTIGVVHIATPAYYSSSTSTSSSCTDQYKYRGYDDLQRLQSNQDLHAAAINIREVPKKYTAVRCQKGSSSRCLLVPTDKTLDVSDTIDNVTFNQVTLARIFRRAQDKKCATGISFQGPTSSQRLDEEISAVFDHLPDLETARGTALNGVPVLGYFGPEYQRLSELQGIQGEEAQVQRKKHCFGKQGNKTWVTVLKIMM</sequence>
<comment type="caution">
    <text evidence="2">The sequence shown here is derived from an EMBL/GenBank/DDBJ whole genome shotgun (WGS) entry which is preliminary data.</text>
</comment>
<organism evidence="2 3">
    <name type="scientific">Dendryphion nanum</name>
    <dbReference type="NCBI Taxonomy" id="256645"/>
    <lineage>
        <taxon>Eukaryota</taxon>
        <taxon>Fungi</taxon>
        <taxon>Dikarya</taxon>
        <taxon>Ascomycota</taxon>
        <taxon>Pezizomycotina</taxon>
        <taxon>Dothideomycetes</taxon>
        <taxon>Pleosporomycetidae</taxon>
        <taxon>Pleosporales</taxon>
        <taxon>Torulaceae</taxon>
        <taxon>Dendryphion</taxon>
    </lineage>
</organism>
<name>A0A9P9DUJ2_9PLEO</name>